<accession>A0A8S9K609</accession>
<keyword evidence="1" id="KW-0472">Membrane</keyword>
<comment type="caution">
    <text evidence="2">The sequence shown here is derived from an EMBL/GenBank/DDBJ whole genome shotgun (WGS) entry which is preliminary data.</text>
</comment>
<name>A0A8S9K609_BRACR</name>
<protein>
    <submittedName>
        <fullName evidence="2">Uncharacterized protein</fullName>
    </submittedName>
</protein>
<sequence>MWCVVPLEDVISQGILMYFVMYFKTCVKTCLTECSVVLGVDVTCGGVVWCIVVIKMCVGVDMLVGMLGFMMYFKTCVKTCLTECSVVLGVVMFGVDVPCGGVVWCIVVIKMCVGVDMLVGMLGVR</sequence>
<keyword evidence="1" id="KW-0812">Transmembrane</keyword>
<evidence type="ECO:0000256" key="1">
    <source>
        <dbReference type="SAM" id="Phobius"/>
    </source>
</evidence>
<gene>
    <name evidence="2" type="ORF">F2Q70_00040319</name>
</gene>
<organism evidence="2">
    <name type="scientific">Brassica cretica</name>
    <name type="common">Mustard</name>
    <dbReference type="NCBI Taxonomy" id="69181"/>
    <lineage>
        <taxon>Eukaryota</taxon>
        <taxon>Viridiplantae</taxon>
        <taxon>Streptophyta</taxon>
        <taxon>Embryophyta</taxon>
        <taxon>Tracheophyta</taxon>
        <taxon>Spermatophyta</taxon>
        <taxon>Magnoliopsida</taxon>
        <taxon>eudicotyledons</taxon>
        <taxon>Gunneridae</taxon>
        <taxon>Pentapetalae</taxon>
        <taxon>rosids</taxon>
        <taxon>malvids</taxon>
        <taxon>Brassicales</taxon>
        <taxon>Brassicaceae</taxon>
        <taxon>Brassiceae</taxon>
        <taxon>Brassica</taxon>
    </lineage>
</organism>
<proteinExistence type="predicted"/>
<dbReference type="EMBL" id="QGKY02000190">
    <property type="protein sequence ID" value="KAF2589855.1"/>
    <property type="molecule type" value="Genomic_DNA"/>
</dbReference>
<evidence type="ECO:0000313" key="2">
    <source>
        <dbReference type="EMBL" id="KAF2589855.1"/>
    </source>
</evidence>
<feature type="transmembrane region" description="Helical" evidence="1">
    <location>
        <begin position="46"/>
        <end position="69"/>
    </location>
</feature>
<keyword evidence="1" id="KW-1133">Transmembrane helix</keyword>
<dbReference type="AlphaFoldDB" id="A0A8S9K609"/>
<reference evidence="2" key="1">
    <citation type="submission" date="2019-12" db="EMBL/GenBank/DDBJ databases">
        <title>Genome sequencing and annotation of Brassica cretica.</title>
        <authorList>
            <person name="Studholme D.J."/>
            <person name="Sarris P.F."/>
        </authorList>
    </citation>
    <scope>NUCLEOTIDE SEQUENCE</scope>
    <source>
        <strain evidence="2">PFS-102/07</strain>
        <tissue evidence="2">Leaf</tissue>
    </source>
</reference>